<protein>
    <submittedName>
        <fullName evidence="1">Uncharacterized protein</fullName>
    </submittedName>
</protein>
<dbReference type="RefSeq" id="WP_172697449.1">
    <property type="nucleotide sequence ID" value="NZ_CAXUMB010000001.1"/>
</dbReference>
<evidence type="ECO:0000313" key="2">
    <source>
        <dbReference type="Proteomes" id="UP000434475"/>
    </source>
</evidence>
<accession>A0A6I2QXJ7</accession>
<organism evidence="1 2">
    <name type="scientific">Flavonifractor plautii</name>
    <name type="common">Fusobacterium plautii</name>
    <dbReference type="NCBI Taxonomy" id="292800"/>
    <lineage>
        <taxon>Bacteria</taxon>
        <taxon>Bacillati</taxon>
        <taxon>Bacillota</taxon>
        <taxon>Clostridia</taxon>
        <taxon>Eubacteriales</taxon>
        <taxon>Oscillospiraceae</taxon>
        <taxon>Flavonifractor</taxon>
    </lineage>
</organism>
<dbReference type="EMBL" id="WKPR01000004">
    <property type="protein sequence ID" value="MSB19088.1"/>
    <property type="molecule type" value="Genomic_DNA"/>
</dbReference>
<dbReference type="AlphaFoldDB" id="A0A6I2QXJ7"/>
<reference evidence="1 2" key="1">
    <citation type="journal article" date="2019" name="Nat. Med.">
        <title>A library of human gut bacterial isolates paired with longitudinal multiomics data enables mechanistic microbiome research.</title>
        <authorList>
            <person name="Poyet M."/>
            <person name="Groussin M."/>
            <person name="Gibbons S.M."/>
            <person name="Avila-Pacheco J."/>
            <person name="Jiang X."/>
            <person name="Kearney S.M."/>
            <person name="Perrotta A.R."/>
            <person name="Berdy B."/>
            <person name="Zhao S."/>
            <person name="Lieberman T.D."/>
            <person name="Swanson P.K."/>
            <person name="Smith M."/>
            <person name="Roesemann S."/>
            <person name="Alexander J.E."/>
            <person name="Rich S.A."/>
            <person name="Livny J."/>
            <person name="Vlamakis H."/>
            <person name="Clish C."/>
            <person name="Bullock K."/>
            <person name="Deik A."/>
            <person name="Scott J."/>
            <person name="Pierce K.A."/>
            <person name="Xavier R.J."/>
            <person name="Alm E.J."/>
        </authorList>
    </citation>
    <scope>NUCLEOTIDE SEQUENCE [LARGE SCALE GENOMIC DNA]</scope>
    <source>
        <strain evidence="1 2">BIOML-A2</strain>
    </source>
</reference>
<name>A0A6I2QXJ7_FLAPL</name>
<sequence length="78" mass="8754">MKKLRVSGHATVTVSVLIEVGDDEELTEEEIYDRARENFGGIMAFAGNGGTDKIIGVSDYYETISADEEPEFDDYWEE</sequence>
<evidence type="ECO:0000313" key="1">
    <source>
        <dbReference type="EMBL" id="MSB19088.1"/>
    </source>
</evidence>
<dbReference type="Proteomes" id="UP000434475">
    <property type="component" value="Unassembled WGS sequence"/>
</dbReference>
<comment type="caution">
    <text evidence="1">The sequence shown here is derived from an EMBL/GenBank/DDBJ whole genome shotgun (WGS) entry which is preliminary data.</text>
</comment>
<proteinExistence type="predicted"/>
<gene>
    <name evidence="1" type="ORF">GKE97_06095</name>
</gene>